<keyword evidence="4 11" id="KW-0808">Transferase</keyword>
<evidence type="ECO:0000256" key="8">
    <source>
        <dbReference type="ARBA" id="ARBA00023136"/>
    </source>
</evidence>
<dbReference type="SUPFAM" id="SSF55874">
    <property type="entry name" value="ATPase domain of HSP90 chaperone/DNA topoisomerase II/histidine kinase"/>
    <property type="match status" value="1"/>
</dbReference>
<keyword evidence="2" id="KW-1003">Cell membrane</keyword>
<dbReference type="InterPro" id="IPR010559">
    <property type="entry name" value="Sig_transdc_His_kin_internal"/>
</dbReference>
<comment type="subcellular location">
    <subcellularLocation>
        <location evidence="1">Cell membrane</location>
        <topology evidence="1">Multi-pass membrane protein</topology>
    </subcellularLocation>
</comment>
<feature type="domain" description="HAMP" evidence="10">
    <location>
        <begin position="333"/>
        <end position="385"/>
    </location>
</feature>
<dbReference type="InterPro" id="IPR036890">
    <property type="entry name" value="HATPase_C_sf"/>
</dbReference>
<dbReference type="InterPro" id="IPR050640">
    <property type="entry name" value="Bact_2-comp_sensor_kinase"/>
</dbReference>
<name>S0FJ73_RUMCE</name>
<dbReference type="PROSITE" id="PS50885">
    <property type="entry name" value="HAMP"/>
    <property type="match status" value="1"/>
</dbReference>
<dbReference type="PATRIC" id="fig|1195236.3.peg.2248"/>
<comment type="caution">
    <text evidence="11">The sequence shown here is derived from an EMBL/GenBank/DDBJ whole genome shotgun (WGS) entry which is preliminary data.</text>
</comment>
<dbReference type="RefSeq" id="WP_004625667.1">
    <property type="nucleotide sequence ID" value="NZ_AORV01000031.1"/>
</dbReference>
<evidence type="ECO:0000256" key="6">
    <source>
        <dbReference type="ARBA" id="ARBA00022777"/>
    </source>
</evidence>
<dbReference type="PANTHER" id="PTHR34220:SF7">
    <property type="entry name" value="SENSOR HISTIDINE KINASE YPDA"/>
    <property type="match status" value="1"/>
</dbReference>
<feature type="transmembrane region" description="Helical" evidence="9">
    <location>
        <begin position="308"/>
        <end position="331"/>
    </location>
</feature>
<evidence type="ECO:0000256" key="3">
    <source>
        <dbReference type="ARBA" id="ARBA00022553"/>
    </source>
</evidence>
<evidence type="ECO:0000313" key="12">
    <source>
        <dbReference type="Proteomes" id="UP000014155"/>
    </source>
</evidence>
<dbReference type="STRING" id="1195236.CTER_1951"/>
<dbReference type="Gene3D" id="3.30.450.20">
    <property type="entry name" value="PAS domain"/>
    <property type="match status" value="1"/>
</dbReference>
<sequence>MQKVTKVFKHKIHGNMQQRLMNLSISAKIVAYYLILLAISIGISAVLYSRVNSAIALGPVSNISFQLLHTVSTSTNTVIGNVAEFSKLIVSNDEIQDSLRNTLTNYSFAYQHQADVAVDRLVGGSSYASSIHIFDLRGHKYSAEKGIARTVKITNITQAPWYNEVMKKKGSYILAYNAGGIFNPVSFEGSFISLIRVINDLHTQTPLGILVLNIPEAVLEKSCYDMTNNPDAEILLMDGQDNILIDSDNTSGFDLTKFIYDNEKLNKKYTLWKSDQTEYMVSYLRIDETGWKVASIIPYRELSKESGFIGLVTFLLVAVNSLLLFVGSIFISRTITVPIKKFCEAMKGIEKGEFKKVQLKAGKDEIGRLRDGYNTMVEEIQKLIYRIVEEQKLKRKTELEVLQAQIKPHFLYNTFDSISSLALSGKNQDVYNIMKALGNYYRTSLSKGKELITIGEELDVVSNYLKIQKYRYEDMFSVEYDIDEEVKKYKILKLVLQPFVENALYHGIRPMQKSGSIYIGAKYHGDSIELIIADNGMGMTGEDVQKLTSGKTAREKNSFGIWGTIERLKILYGIEEIVTIESSPGNGTRVIIKIPAEHPQNELPELKTGEA</sequence>
<dbReference type="CDD" id="cd06225">
    <property type="entry name" value="HAMP"/>
    <property type="match status" value="1"/>
</dbReference>
<keyword evidence="8 9" id="KW-0472">Membrane</keyword>
<keyword evidence="6 11" id="KW-0418">Kinase</keyword>
<reference evidence="11 12" key="1">
    <citation type="journal article" date="2013" name="Genome Announc.">
        <title>Draft Genome Sequence of the Cellulolytic, Mesophilic, Anaerobic Bacterium Clostridium termitidis Strain CT1112 (DSM 5398).</title>
        <authorList>
            <person name="Lal S."/>
            <person name="Ramachandran U."/>
            <person name="Zhang X."/>
            <person name="Munir R."/>
            <person name="Sparling R."/>
            <person name="Levin D.B."/>
        </authorList>
    </citation>
    <scope>NUCLEOTIDE SEQUENCE [LARGE SCALE GENOMIC DNA]</scope>
    <source>
        <strain evidence="11 12">CT1112</strain>
    </source>
</reference>
<keyword evidence="3" id="KW-0597">Phosphoprotein</keyword>
<keyword evidence="5 9" id="KW-0812">Transmembrane</keyword>
<dbReference type="eggNOG" id="COG2972">
    <property type="taxonomic scope" value="Bacteria"/>
</dbReference>
<dbReference type="EMBL" id="AORV01000031">
    <property type="protein sequence ID" value="EMS72150.1"/>
    <property type="molecule type" value="Genomic_DNA"/>
</dbReference>
<dbReference type="GO" id="GO:0000155">
    <property type="term" value="F:phosphorelay sensor kinase activity"/>
    <property type="evidence" value="ECO:0007669"/>
    <property type="project" value="InterPro"/>
</dbReference>
<dbReference type="SMART" id="SM00304">
    <property type="entry name" value="HAMP"/>
    <property type="match status" value="1"/>
</dbReference>
<dbReference type="AlphaFoldDB" id="S0FJ73"/>
<organism evidence="11 12">
    <name type="scientific">Ruminiclostridium cellobioparum subsp. termitidis CT1112</name>
    <dbReference type="NCBI Taxonomy" id="1195236"/>
    <lineage>
        <taxon>Bacteria</taxon>
        <taxon>Bacillati</taxon>
        <taxon>Bacillota</taxon>
        <taxon>Clostridia</taxon>
        <taxon>Eubacteriales</taxon>
        <taxon>Oscillospiraceae</taxon>
        <taxon>Ruminiclostridium</taxon>
    </lineage>
</organism>
<evidence type="ECO:0000313" key="11">
    <source>
        <dbReference type="EMBL" id="EMS72150.1"/>
    </source>
</evidence>
<feature type="transmembrane region" description="Helical" evidence="9">
    <location>
        <begin position="29"/>
        <end position="48"/>
    </location>
</feature>
<accession>S0FJ73</accession>
<evidence type="ECO:0000256" key="5">
    <source>
        <dbReference type="ARBA" id="ARBA00022692"/>
    </source>
</evidence>
<dbReference type="Pfam" id="PF06580">
    <property type="entry name" value="His_kinase"/>
    <property type="match status" value="1"/>
</dbReference>
<dbReference type="InterPro" id="IPR003594">
    <property type="entry name" value="HATPase_dom"/>
</dbReference>
<dbReference type="SUPFAM" id="SSF158472">
    <property type="entry name" value="HAMP domain-like"/>
    <property type="match status" value="1"/>
</dbReference>
<evidence type="ECO:0000256" key="4">
    <source>
        <dbReference type="ARBA" id="ARBA00022679"/>
    </source>
</evidence>
<keyword evidence="12" id="KW-1185">Reference proteome</keyword>
<dbReference type="Gene3D" id="3.30.565.10">
    <property type="entry name" value="Histidine kinase-like ATPase, C-terminal domain"/>
    <property type="match status" value="1"/>
</dbReference>
<evidence type="ECO:0000256" key="1">
    <source>
        <dbReference type="ARBA" id="ARBA00004651"/>
    </source>
</evidence>
<dbReference type="InterPro" id="IPR003660">
    <property type="entry name" value="HAMP_dom"/>
</dbReference>
<dbReference type="InterPro" id="IPR033479">
    <property type="entry name" value="dCache_1"/>
</dbReference>
<proteinExistence type="predicted"/>
<evidence type="ECO:0000256" key="7">
    <source>
        <dbReference type="ARBA" id="ARBA00022989"/>
    </source>
</evidence>
<protein>
    <submittedName>
        <fullName evidence="11">Integral membrane sensor signal transduction histidine kinase</fullName>
        <ecNumber evidence="11">2.7.13.3</ecNumber>
    </submittedName>
</protein>
<dbReference type="Pfam" id="PF02518">
    <property type="entry name" value="HATPase_c"/>
    <property type="match status" value="1"/>
</dbReference>
<dbReference type="Gene3D" id="6.10.340.10">
    <property type="match status" value="1"/>
</dbReference>
<dbReference type="Pfam" id="PF02743">
    <property type="entry name" value="dCache_1"/>
    <property type="match status" value="1"/>
</dbReference>
<keyword evidence="7 9" id="KW-1133">Transmembrane helix</keyword>
<dbReference type="GO" id="GO:0005886">
    <property type="term" value="C:plasma membrane"/>
    <property type="evidence" value="ECO:0007669"/>
    <property type="project" value="UniProtKB-SubCell"/>
</dbReference>
<dbReference type="PANTHER" id="PTHR34220">
    <property type="entry name" value="SENSOR HISTIDINE KINASE YPDA"/>
    <property type="match status" value="1"/>
</dbReference>
<dbReference type="EC" id="2.7.13.3" evidence="11"/>
<evidence type="ECO:0000259" key="10">
    <source>
        <dbReference type="PROSITE" id="PS50885"/>
    </source>
</evidence>
<dbReference type="Proteomes" id="UP000014155">
    <property type="component" value="Unassembled WGS sequence"/>
</dbReference>
<evidence type="ECO:0000256" key="2">
    <source>
        <dbReference type="ARBA" id="ARBA00022475"/>
    </source>
</evidence>
<gene>
    <name evidence="11" type="ORF">CTER_1951</name>
</gene>
<evidence type="ECO:0000256" key="9">
    <source>
        <dbReference type="SAM" id="Phobius"/>
    </source>
</evidence>